<dbReference type="Proteomes" id="UP000199437">
    <property type="component" value="Unassembled WGS sequence"/>
</dbReference>
<evidence type="ECO:0000256" key="7">
    <source>
        <dbReference type="ARBA" id="ARBA00022741"/>
    </source>
</evidence>
<proteinExistence type="predicted"/>
<dbReference type="Gene3D" id="3.40.1160.10">
    <property type="entry name" value="Acetylglutamate kinase-like"/>
    <property type="match status" value="1"/>
</dbReference>
<organism evidence="14 15">
    <name type="scientific">Roseivirga pacifica</name>
    <dbReference type="NCBI Taxonomy" id="1267423"/>
    <lineage>
        <taxon>Bacteria</taxon>
        <taxon>Pseudomonadati</taxon>
        <taxon>Bacteroidota</taxon>
        <taxon>Cytophagia</taxon>
        <taxon>Cytophagales</taxon>
        <taxon>Roseivirgaceae</taxon>
        <taxon>Roseivirga</taxon>
    </lineage>
</organism>
<evidence type="ECO:0000313" key="14">
    <source>
        <dbReference type="EMBL" id="SEV84612.1"/>
    </source>
</evidence>
<dbReference type="STRING" id="1267423.SAMN05216290_0166"/>
<dbReference type="GeneID" id="99984930"/>
<feature type="domain" description="Aspartate/glutamate/uridylate kinase" evidence="13">
    <location>
        <begin position="4"/>
        <end position="242"/>
    </location>
</feature>
<dbReference type="CDD" id="cd04238">
    <property type="entry name" value="AAK_NAGK-like"/>
    <property type="match status" value="1"/>
</dbReference>
<keyword evidence="8 14" id="KW-0418">Kinase</keyword>
<gene>
    <name evidence="14" type="ORF">SAMN05216290_0166</name>
</gene>
<keyword evidence="7" id="KW-0547">Nucleotide-binding</keyword>
<reference evidence="15" key="1">
    <citation type="submission" date="2016-10" db="EMBL/GenBank/DDBJ databases">
        <authorList>
            <person name="Varghese N."/>
            <person name="Submissions S."/>
        </authorList>
    </citation>
    <scope>NUCLEOTIDE SEQUENCE [LARGE SCALE GENOMIC DNA]</scope>
    <source>
        <strain evidence="15">CGMCC 1.12402</strain>
    </source>
</reference>
<evidence type="ECO:0000256" key="12">
    <source>
        <dbReference type="ARBA" id="ARBA00048141"/>
    </source>
</evidence>
<dbReference type="GO" id="GO:0003991">
    <property type="term" value="F:acetylglutamate kinase activity"/>
    <property type="evidence" value="ECO:0007669"/>
    <property type="project" value="UniProtKB-EC"/>
</dbReference>
<evidence type="ECO:0000256" key="1">
    <source>
        <dbReference type="ARBA" id="ARBA00004828"/>
    </source>
</evidence>
<keyword evidence="5" id="KW-0028">Amino-acid biosynthesis</keyword>
<dbReference type="OrthoDB" id="9803155at2"/>
<evidence type="ECO:0000256" key="3">
    <source>
        <dbReference type="ARBA" id="ARBA00021197"/>
    </source>
</evidence>
<evidence type="ECO:0000313" key="15">
    <source>
        <dbReference type="Proteomes" id="UP000199437"/>
    </source>
</evidence>
<dbReference type="InterPro" id="IPR004662">
    <property type="entry name" value="AcgluKinase_fam"/>
</dbReference>
<evidence type="ECO:0000256" key="2">
    <source>
        <dbReference type="ARBA" id="ARBA00013065"/>
    </source>
</evidence>
<dbReference type="PANTHER" id="PTHR23342:SF0">
    <property type="entry name" value="N-ACETYLGLUTAMATE SYNTHASE, MITOCHONDRIAL"/>
    <property type="match status" value="1"/>
</dbReference>
<evidence type="ECO:0000259" key="13">
    <source>
        <dbReference type="Pfam" id="PF00696"/>
    </source>
</evidence>
<accession>A0A1I0M8G5</accession>
<dbReference type="InterPro" id="IPR001048">
    <property type="entry name" value="Asp/Glu/Uridylate_kinase"/>
</dbReference>
<dbReference type="Pfam" id="PF00696">
    <property type="entry name" value="AA_kinase"/>
    <property type="match status" value="1"/>
</dbReference>
<comment type="catalytic activity">
    <reaction evidence="12">
        <text>N-acetyl-L-glutamate + ATP = N-acetyl-L-glutamyl 5-phosphate + ADP</text>
        <dbReference type="Rhea" id="RHEA:14629"/>
        <dbReference type="ChEBI" id="CHEBI:30616"/>
        <dbReference type="ChEBI" id="CHEBI:44337"/>
        <dbReference type="ChEBI" id="CHEBI:57936"/>
        <dbReference type="ChEBI" id="CHEBI:456216"/>
        <dbReference type="EC" id="2.7.2.8"/>
    </reaction>
</comment>
<dbReference type="RefSeq" id="WP_090256494.1">
    <property type="nucleotide sequence ID" value="NZ_FOIR01000001.1"/>
</dbReference>
<dbReference type="EC" id="2.7.2.8" evidence="2"/>
<evidence type="ECO:0000256" key="4">
    <source>
        <dbReference type="ARBA" id="ARBA00022571"/>
    </source>
</evidence>
<comment type="pathway">
    <text evidence="1">Amino-acid biosynthesis; L-arginine biosynthesis; N(2)-acetyl-L-ornithine from L-glutamate: step 2/4.</text>
</comment>
<dbReference type="NCBIfam" id="TIGR00761">
    <property type="entry name" value="argB"/>
    <property type="match status" value="1"/>
</dbReference>
<keyword evidence="4" id="KW-0055">Arginine biosynthesis</keyword>
<name>A0A1I0M8G5_9BACT</name>
<keyword evidence="9" id="KW-0067">ATP-binding</keyword>
<evidence type="ECO:0000256" key="9">
    <source>
        <dbReference type="ARBA" id="ARBA00022840"/>
    </source>
</evidence>
<evidence type="ECO:0000256" key="10">
    <source>
        <dbReference type="ARBA" id="ARBA00030178"/>
    </source>
</evidence>
<dbReference type="GO" id="GO:0005524">
    <property type="term" value="F:ATP binding"/>
    <property type="evidence" value="ECO:0007669"/>
    <property type="project" value="UniProtKB-KW"/>
</dbReference>
<evidence type="ECO:0000256" key="5">
    <source>
        <dbReference type="ARBA" id="ARBA00022605"/>
    </source>
</evidence>
<evidence type="ECO:0000256" key="11">
    <source>
        <dbReference type="ARBA" id="ARBA00030639"/>
    </source>
</evidence>
<dbReference type="InterPro" id="IPR036393">
    <property type="entry name" value="AceGlu_kinase-like_sf"/>
</dbReference>
<keyword evidence="6" id="KW-0808">Transferase</keyword>
<dbReference type="GO" id="GO:0005737">
    <property type="term" value="C:cytoplasm"/>
    <property type="evidence" value="ECO:0007669"/>
    <property type="project" value="InterPro"/>
</dbReference>
<evidence type="ECO:0000256" key="6">
    <source>
        <dbReference type="ARBA" id="ARBA00022679"/>
    </source>
</evidence>
<dbReference type="EMBL" id="FOIR01000001">
    <property type="protein sequence ID" value="SEV84612.1"/>
    <property type="molecule type" value="Genomic_DNA"/>
</dbReference>
<evidence type="ECO:0000256" key="8">
    <source>
        <dbReference type="ARBA" id="ARBA00022777"/>
    </source>
</evidence>
<keyword evidence="15" id="KW-1185">Reference proteome</keyword>
<dbReference type="SUPFAM" id="SSF53633">
    <property type="entry name" value="Carbamate kinase-like"/>
    <property type="match status" value="1"/>
</dbReference>
<dbReference type="AlphaFoldDB" id="A0A1I0M8G5"/>
<dbReference type="GO" id="GO:0006526">
    <property type="term" value="P:L-arginine biosynthetic process"/>
    <property type="evidence" value="ECO:0007669"/>
    <property type="project" value="UniProtKB-KW"/>
</dbReference>
<protein>
    <recommendedName>
        <fullName evidence="3">Acetylglutamate kinase</fullName>
        <ecNumber evidence="2">2.7.2.8</ecNumber>
    </recommendedName>
    <alternativeName>
        <fullName evidence="10">N-acetyl-L-glutamate 5-phosphotransferase</fullName>
    </alternativeName>
    <alternativeName>
        <fullName evidence="11">NAG kinase</fullName>
    </alternativeName>
</protein>
<dbReference type="PIRSF" id="PIRSF000728">
    <property type="entry name" value="NAGK"/>
    <property type="match status" value="1"/>
</dbReference>
<dbReference type="PANTHER" id="PTHR23342">
    <property type="entry name" value="N-ACETYLGLUTAMATE SYNTHASE"/>
    <property type="match status" value="1"/>
</dbReference>
<sequence>MEKLHVVKIGGKVVDNEGSLESFLKSFVKVKGKKVLIHGGGKIATQVGLKLGVPPRMEKGRRITDRDTLEVVTMVYGGLVNRRIVAMLQGMGESAIGLTGADANLIQAKMRPKHPVDFGYVGDIEKESINVDMVQKILDLDLTLVLPALTHDGMGNLLNTNADTIAATFAIAMAEHFDVSLNFCFEENGVLSDYYKKTVVSKLDRPLYEQYEKDGVVFTGMLPKLQNAFNAKESGVKEVKIGHFQNLEDLMNDNQQGTTII</sequence>